<feature type="compositionally biased region" description="Polar residues" evidence="3">
    <location>
        <begin position="177"/>
        <end position="190"/>
    </location>
</feature>
<evidence type="ECO:0000259" key="5">
    <source>
        <dbReference type="PROSITE" id="PS50212"/>
    </source>
</evidence>
<feature type="domain" description="Rho-GAP" evidence="6">
    <location>
        <begin position="1912"/>
        <end position="2106"/>
    </location>
</feature>
<dbReference type="GO" id="GO:0005096">
    <property type="term" value="F:GTPase activator activity"/>
    <property type="evidence" value="ECO:0007669"/>
    <property type="project" value="UniProtKB-KW"/>
</dbReference>
<evidence type="ECO:0000256" key="1">
    <source>
        <dbReference type="ARBA" id="ARBA00022468"/>
    </source>
</evidence>
<feature type="compositionally biased region" description="Polar residues" evidence="3">
    <location>
        <begin position="240"/>
        <end position="254"/>
    </location>
</feature>
<feature type="compositionally biased region" description="Acidic residues" evidence="3">
    <location>
        <begin position="422"/>
        <end position="439"/>
    </location>
</feature>
<feature type="compositionally biased region" description="Polar residues" evidence="3">
    <location>
        <begin position="220"/>
        <end position="230"/>
    </location>
</feature>
<sequence>MAPKRGQPPNARQESLNVNGQSSPVQPRSTSPSSGFTQFLTRPSKWFSRSVSASKVSPGPSEERPSIGSGGRKHKISRPTDPRPILDAYQAGGASRSVLDLSVRQQGSIEVSRFPPPSVPSSPTVGHSPSGLGDLRAISRKGWSRSADDLSRMSPAEFSPVKSSFQERIAEYRNRSDSNPSVVSLASQSPISPPHPINGRHPFPSAGPSSPSSSPPRSATLPTVSISISSLALDERPVPRTTSPTPAHTRSHSFTPKLPSKLATPRIPQSPQRERSHDRELDVRDLDRPILGTPTRAAFGFGFSGLPPNKMMLDTSPAPSPTTHRSTTLLPPPMILEPKGGPEDRERADMKRSSQIVFNSGFINRLADVPTNFNHANLPLSKGWKPYKLELKGSKLYFYKPPNDRATEIKELFPTSLVPPSEQDDDDFNAETPVADDVDGMGRSKKGKGREESQAGAVGRKKRAYWGRRTHPDLIRDASTGVVEKGTLEALVHEAAFATTFLCPPKEGELEDKDTQKLRWHEFASSVIFSLPSIVGQQAFEVEFLRCCSYLVSGAEDGVREEERLRVAWLANEYLRYHGRPADTSAWDEWKKETIPDADLSAEVPVFASSGLPSSSSMQAILQSSPSIGSGSPNINTFSPRPDDSSSKMMPLLDALFPTPPLPLETRGYDRQQPVRPGPGLTPPGNRFPWAAMYEEGLTRDILFCIDPYLLAKSLTLFHRSVLEQCPENVTAGFIAASDAQQTYDDQGQPSSESASIHLFGSDDHPHWLTKLVLLQILGTDNSASHHYNTSSANQLALASPGRKSEERGGGGGPPQTSRTHSRSEVISVWAKVGELCRASGDECSWQAIAAALCSRPVARLDKVWKRVDPNALAAIESWVHVPESGLGERATVSEPRVTPWGGDVKARLGEELGKAKGENDSMVQMEPTLKAKVLFEQFRTSFALCPRKVCVPENEISEDIKRMVGFWRNLAAEGGGTSGIAVKFKRVDQFMSLSLAAEPRRKGLFEPYFWSRSASFHSPFTSLVPLLFPDPLPSLTLVDRSKLIRSRIDSDASDLQYLRSLDAQLRADAARQLHGFDQNQDFTKRLILGNGGTVIPVHNGDLLLVVQSGGFESTSDSRPSSQMPSRPPSSVTELGEQRTVSRNPSIRVKPGTSKGLDRKTSVARRSSLPSVSHLSRSNFVIAESSLDPPLRVIVQAGTLNNLVNILVHGLEKISVSVADDNGEMSLREGMMRELMLDRMEFARVWWNVFRSFVTPFVFFELLRKIYITAQPPGSSPTSADYLDAINNRAEVLATIKEWLTLGGGAQDILDDNQLFIAVQSFLECPADHQLFTSPVSEADLVKQATESLSETRQSLSTVFISQMQRPTISRGVHPRPSSGPRSARKRNISTRDPPDLDHMDPEDFVDNLDGMASAAFSNITQEDLYITADLLEVQTLDRTGWFSARDVPTSEELVEIQTIYSHIQDVEPSSLISERSQDALYRLLPPGIRSCIRAYTIIRKWLISKLVAPRIGLRARQARMELLIQVIEVARLRNTETPSTAQLIEQPCVRSFVEAVATSALLSVESRLHHRAWQSIAISRGCNCDSLSSLLLRPFVQTTSAQESLTIDIGWLLERMIEIIAAPDVIDSPSQEPQSLVNFDKRRHLCNLISKASCLPSARKLPSEEAHRRGFERLNNIEKEVIALQFDLRGVKEEAIREATSSSMNGAPPSKKPVRPFSKVVAIQVEKHRRDKNMRTRAQREKMQEQSKNDRRDDLLNKAMRPRKPLSNAQKQHRNKKSMSAFLNFMRPLSSAFGAEISYHVTHKRSALELDFSAMGKPSLVLSILDAQVSQFINNERSFMFKLDTEDGGHYLLQAVSKREMNKWLETISRVTKSAAKRRLTYLGNPKPQIADHIHSHPIVASCDPKAVFGVELEFLLRREAGGDEIPPGTVPLIIEQCLAEIESRGLSEVGIYRIAGATTEINALKDAYNRGEFPIRPTTDIHAICDLVKSWFRVLPQPVFPPDSYRDVMQAMRQENLDDRLVSIRNVVQALPQSNFDILRRVSEHLDKVTDYEEHNQMTAEALAIVFSPNLLRAPQNDFVMILNNMGLSHKLVKALITHFHVIFDEADPEAELHSEDELDSPIPEEDEEEEEHAAHDSIHDPHDNQPSLNNGSQYTPP</sequence>
<keyword evidence="2" id="KW-0344">Guanine-nucleotide releasing factor</keyword>
<keyword evidence="1" id="KW-0343">GTPase activation</keyword>
<feature type="region of interest" description="Disordered" evidence="3">
    <location>
        <begin position="1728"/>
        <end position="1776"/>
    </location>
</feature>
<dbReference type="CDD" id="cd00159">
    <property type="entry name" value="RhoGAP"/>
    <property type="match status" value="1"/>
</dbReference>
<dbReference type="Pfam" id="PF00617">
    <property type="entry name" value="RasGEF"/>
    <property type="match status" value="1"/>
</dbReference>
<dbReference type="InterPro" id="IPR011993">
    <property type="entry name" value="PH-like_dom_sf"/>
</dbReference>
<dbReference type="GO" id="GO:0005085">
    <property type="term" value="F:guanyl-nucleotide exchange factor activity"/>
    <property type="evidence" value="ECO:0007669"/>
    <property type="project" value="UniProtKB-KW"/>
</dbReference>
<feature type="domain" description="PH" evidence="4">
    <location>
        <begin position="1823"/>
        <end position="1874"/>
    </location>
</feature>
<dbReference type="PROSITE" id="PS50003">
    <property type="entry name" value="PH_DOMAIN"/>
    <property type="match status" value="1"/>
</dbReference>
<feature type="region of interest" description="Disordered" evidence="3">
    <location>
        <begin position="790"/>
        <end position="824"/>
    </location>
</feature>
<dbReference type="InterPro" id="IPR001849">
    <property type="entry name" value="PH_domain"/>
</dbReference>
<dbReference type="OrthoDB" id="79452at2759"/>
<protein>
    <submittedName>
        <fullName evidence="7">Uncharacterized protein</fullName>
    </submittedName>
</protein>
<feature type="compositionally biased region" description="Basic and acidic residues" evidence="3">
    <location>
        <begin position="1739"/>
        <end position="1757"/>
    </location>
</feature>
<dbReference type="InterPro" id="IPR023578">
    <property type="entry name" value="Ras_GEF_dom_sf"/>
</dbReference>
<dbReference type="EMBL" id="CACVBS010000029">
    <property type="protein sequence ID" value="CAA7260322.1"/>
    <property type="molecule type" value="Genomic_DNA"/>
</dbReference>
<feature type="region of interest" description="Disordered" evidence="3">
    <location>
        <begin position="2112"/>
        <end position="2160"/>
    </location>
</feature>
<dbReference type="InterPro" id="IPR050729">
    <property type="entry name" value="Rho-GAP"/>
</dbReference>
<feature type="region of interest" description="Disordered" evidence="3">
    <location>
        <begin position="1367"/>
        <end position="1401"/>
    </location>
</feature>
<dbReference type="Proteomes" id="UP000467700">
    <property type="component" value="Unassembled WGS sequence"/>
</dbReference>
<evidence type="ECO:0000259" key="6">
    <source>
        <dbReference type="PROSITE" id="PS50238"/>
    </source>
</evidence>
<dbReference type="SUPFAM" id="SSF48350">
    <property type="entry name" value="GTPase activation domain, GAP"/>
    <property type="match status" value="1"/>
</dbReference>
<feature type="compositionally biased region" description="Low complexity" evidence="3">
    <location>
        <begin position="1114"/>
        <end position="1131"/>
    </location>
</feature>
<organism evidence="7 8">
    <name type="scientific">Cyclocybe aegerita</name>
    <name type="common">Black poplar mushroom</name>
    <name type="synonym">Agrocybe aegerita</name>
    <dbReference type="NCBI Taxonomy" id="1973307"/>
    <lineage>
        <taxon>Eukaryota</taxon>
        <taxon>Fungi</taxon>
        <taxon>Dikarya</taxon>
        <taxon>Basidiomycota</taxon>
        <taxon>Agaricomycotina</taxon>
        <taxon>Agaricomycetes</taxon>
        <taxon>Agaricomycetidae</taxon>
        <taxon>Agaricales</taxon>
        <taxon>Agaricineae</taxon>
        <taxon>Bolbitiaceae</taxon>
        <taxon>Cyclocybe</taxon>
    </lineage>
</organism>
<dbReference type="Pfam" id="PF00620">
    <property type="entry name" value="RhoGAP"/>
    <property type="match status" value="1"/>
</dbReference>
<reference evidence="7 8" key="1">
    <citation type="submission" date="2020-01" db="EMBL/GenBank/DDBJ databases">
        <authorList>
            <person name="Gupta K D."/>
        </authorList>
    </citation>
    <scope>NUCLEOTIDE SEQUENCE [LARGE SCALE GENOMIC DNA]</scope>
</reference>
<name>A0A8S0WLH4_CYCAE</name>
<feature type="region of interest" description="Disordered" evidence="3">
    <location>
        <begin position="1114"/>
        <end position="1163"/>
    </location>
</feature>
<dbReference type="InterPro" id="IPR000651">
    <property type="entry name" value="Ras-like_Gua-exchang_fac_N"/>
</dbReference>
<dbReference type="InterPro" id="IPR001895">
    <property type="entry name" value="RASGEF_cat_dom"/>
</dbReference>
<feature type="compositionally biased region" description="Basic and acidic residues" evidence="3">
    <location>
        <begin position="272"/>
        <end position="282"/>
    </location>
</feature>
<dbReference type="PANTHER" id="PTHR23176:SF129">
    <property type="entry name" value="RHO GTPASE ACTIVATING PROTEIN AT 16F, ISOFORM E-RELATED"/>
    <property type="match status" value="1"/>
</dbReference>
<feature type="compositionally biased region" description="Basic residues" evidence="3">
    <location>
        <begin position="1728"/>
        <end position="1738"/>
    </location>
</feature>
<feature type="domain" description="N-terminal Ras-GEF" evidence="5">
    <location>
        <begin position="1191"/>
        <end position="1346"/>
    </location>
</feature>
<dbReference type="GO" id="GO:0007264">
    <property type="term" value="P:small GTPase-mediated signal transduction"/>
    <property type="evidence" value="ECO:0007669"/>
    <property type="project" value="InterPro"/>
</dbReference>
<dbReference type="SMART" id="SM00324">
    <property type="entry name" value="RhoGAP"/>
    <property type="match status" value="1"/>
</dbReference>
<dbReference type="InterPro" id="IPR008936">
    <property type="entry name" value="Rho_GTPase_activation_prot"/>
</dbReference>
<feature type="region of interest" description="Disordered" evidence="3">
    <location>
        <begin position="1"/>
        <end position="94"/>
    </location>
</feature>
<feature type="compositionally biased region" description="Polar residues" evidence="3">
    <location>
        <begin position="2147"/>
        <end position="2160"/>
    </location>
</feature>
<evidence type="ECO:0000259" key="4">
    <source>
        <dbReference type="PROSITE" id="PS50003"/>
    </source>
</evidence>
<dbReference type="PROSITE" id="PS50212">
    <property type="entry name" value="RASGEF_NTER"/>
    <property type="match status" value="1"/>
</dbReference>
<dbReference type="SUPFAM" id="SSF50729">
    <property type="entry name" value="PH domain-like"/>
    <property type="match status" value="1"/>
</dbReference>
<feature type="compositionally biased region" description="Acidic residues" evidence="3">
    <location>
        <begin position="2119"/>
        <end position="2134"/>
    </location>
</feature>
<feature type="compositionally biased region" description="Low complexity" evidence="3">
    <location>
        <begin position="202"/>
        <end position="218"/>
    </location>
</feature>
<dbReference type="InterPro" id="IPR036964">
    <property type="entry name" value="RASGEF_cat_dom_sf"/>
</dbReference>
<dbReference type="PANTHER" id="PTHR23176">
    <property type="entry name" value="RHO/RAC/CDC GTPASE-ACTIVATING PROTEIN"/>
    <property type="match status" value="1"/>
</dbReference>
<dbReference type="Gene3D" id="2.30.29.30">
    <property type="entry name" value="Pleckstrin-homology domain (PH domain)/Phosphotyrosine-binding domain (PTB)"/>
    <property type="match status" value="1"/>
</dbReference>
<dbReference type="GO" id="GO:0005737">
    <property type="term" value="C:cytoplasm"/>
    <property type="evidence" value="ECO:0007669"/>
    <property type="project" value="TreeGrafter"/>
</dbReference>
<evidence type="ECO:0000256" key="2">
    <source>
        <dbReference type="PROSITE-ProRule" id="PRU00135"/>
    </source>
</evidence>
<dbReference type="InterPro" id="IPR000198">
    <property type="entry name" value="RhoGAP_dom"/>
</dbReference>
<dbReference type="SUPFAM" id="SSF48366">
    <property type="entry name" value="Ras GEF"/>
    <property type="match status" value="2"/>
</dbReference>
<evidence type="ECO:0000313" key="8">
    <source>
        <dbReference type="Proteomes" id="UP000467700"/>
    </source>
</evidence>
<feature type="compositionally biased region" description="Low complexity" evidence="3">
    <location>
        <begin position="121"/>
        <end position="130"/>
    </location>
</feature>
<accession>A0A8S0WLH4</accession>
<dbReference type="Gene3D" id="1.10.840.10">
    <property type="entry name" value="Ras guanine-nucleotide exchange factors catalytic domain"/>
    <property type="match status" value="1"/>
</dbReference>
<proteinExistence type="predicted"/>
<feature type="compositionally biased region" description="Polar residues" evidence="3">
    <location>
        <begin position="10"/>
        <end position="55"/>
    </location>
</feature>
<feature type="region of interest" description="Disordered" evidence="3">
    <location>
        <begin position="108"/>
        <end position="282"/>
    </location>
</feature>
<keyword evidence="8" id="KW-1185">Reference proteome</keyword>
<gene>
    <name evidence="7" type="ORF">AAE3_LOCUS2565</name>
</gene>
<evidence type="ECO:0000313" key="7">
    <source>
        <dbReference type="EMBL" id="CAA7260322.1"/>
    </source>
</evidence>
<dbReference type="Gene3D" id="1.10.555.10">
    <property type="entry name" value="Rho GTPase activation protein"/>
    <property type="match status" value="1"/>
</dbReference>
<comment type="caution">
    <text evidence="7">The sequence shown here is derived from an EMBL/GenBank/DDBJ whole genome shotgun (WGS) entry which is preliminary data.</text>
</comment>
<dbReference type="PROSITE" id="PS50238">
    <property type="entry name" value="RHOGAP"/>
    <property type="match status" value="1"/>
</dbReference>
<feature type="compositionally biased region" description="Basic and acidic residues" evidence="3">
    <location>
        <begin position="2135"/>
        <end position="2146"/>
    </location>
</feature>
<evidence type="ECO:0000256" key="3">
    <source>
        <dbReference type="SAM" id="MobiDB-lite"/>
    </source>
</evidence>
<feature type="region of interest" description="Disordered" evidence="3">
    <location>
        <begin position="419"/>
        <end position="461"/>
    </location>
</feature>
<feature type="region of interest" description="Disordered" evidence="3">
    <location>
        <begin position="316"/>
        <end position="336"/>
    </location>
</feature>